<feature type="transmembrane region" description="Helical" evidence="1">
    <location>
        <begin position="42"/>
        <end position="66"/>
    </location>
</feature>
<name>A0AB73AAQ2_ENTFC</name>
<protein>
    <submittedName>
        <fullName evidence="2">Uncharacterized protein</fullName>
    </submittedName>
</protein>
<organism evidence="2 3">
    <name type="scientific">Enterococcus faecium SD2A-2</name>
    <dbReference type="NCBI Taxonomy" id="1244154"/>
    <lineage>
        <taxon>Bacteria</taxon>
        <taxon>Bacillati</taxon>
        <taxon>Bacillota</taxon>
        <taxon>Bacilli</taxon>
        <taxon>Lactobacillales</taxon>
        <taxon>Enterococcaceae</taxon>
        <taxon>Enterococcus</taxon>
    </lineage>
</organism>
<keyword evidence="1" id="KW-1133">Transmembrane helix</keyword>
<dbReference type="AlphaFoldDB" id="A0AB73AAQ2"/>
<feature type="transmembrane region" description="Helical" evidence="1">
    <location>
        <begin position="72"/>
        <end position="96"/>
    </location>
</feature>
<dbReference type="RefSeq" id="WP_016628874.1">
    <property type="nucleotide sequence ID" value="NZ_KE351986.1"/>
</dbReference>
<accession>A0AB73AAQ2</accession>
<keyword evidence="1" id="KW-0812">Transmembrane</keyword>
<comment type="caution">
    <text evidence="2">The sequence shown here is derived from an EMBL/GenBank/DDBJ whole genome shotgun (WGS) entry which is preliminary data.</text>
</comment>
<reference evidence="2 3" key="1">
    <citation type="submission" date="2013-06" db="EMBL/GenBank/DDBJ databases">
        <authorList>
            <person name="Weinstock G."/>
            <person name="Sodergren E."/>
            <person name="Lobos E.A."/>
            <person name="Fulton L."/>
            <person name="Fulton R."/>
            <person name="Courtney L."/>
            <person name="Fronick C."/>
            <person name="O'Laughlin M."/>
            <person name="Godfrey J."/>
            <person name="Wilson R.M."/>
            <person name="Miner T."/>
            <person name="Farmer C."/>
            <person name="Delehaunty K."/>
            <person name="Cordes M."/>
            <person name="Minx P."/>
            <person name="Tomlinson C."/>
            <person name="Chen J."/>
            <person name="Wollam A."/>
            <person name="Pepin K.H."/>
            <person name="Bhonagiri V."/>
            <person name="Zhang X."/>
            <person name="Warren W."/>
            <person name="Mitreva M."/>
            <person name="Mardis E.R."/>
            <person name="Wilson R.K."/>
        </authorList>
    </citation>
    <scope>NUCLEOTIDE SEQUENCE [LARGE SCALE GENOMIC DNA]</scope>
    <source>
        <strain evidence="2 3">SD2A-2</strain>
    </source>
</reference>
<sequence>MKKVISFMQYRKKIGKISLIHIVYPVFNQNSRRMSTVPIARGIIAIGPISIGIVSFGIMGLGFFTFGLSSSGILSAGIVPLGIIAVGTIPIGYLALGNIAIGFQSFGNIVFGKWALGNIAYGENTISLGKHPQFSQVKEGILEMDGIVNNKINMFSAIDGIIESYEWFWVIITISFLVACLMCIGNIFSLKTRVGGRK</sequence>
<feature type="transmembrane region" description="Helical" evidence="1">
    <location>
        <begin position="167"/>
        <end position="188"/>
    </location>
</feature>
<evidence type="ECO:0000256" key="1">
    <source>
        <dbReference type="SAM" id="Phobius"/>
    </source>
</evidence>
<evidence type="ECO:0000313" key="2">
    <source>
        <dbReference type="EMBL" id="EPI13472.1"/>
    </source>
</evidence>
<keyword evidence="1" id="KW-0472">Membrane</keyword>
<dbReference type="Proteomes" id="UP000014622">
    <property type="component" value="Unassembled WGS sequence"/>
</dbReference>
<evidence type="ECO:0000313" key="3">
    <source>
        <dbReference type="Proteomes" id="UP000014622"/>
    </source>
</evidence>
<dbReference type="EMBL" id="ATIT01000074">
    <property type="protein sequence ID" value="EPI13472.1"/>
    <property type="molecule type" value="Genomic_DNA"/>
</dbReference>
<gene>
    <name evidence="2" type="ORF">D356_01167</name>
</gene>
<proteinExistence type="predicted"/>